<accession>A0A1C7LS30</accession>
<proteinExistence type="predicted"/>
<organism evidence="1 2">
    <name type="scientific">Grifola frondosa</name>
    <name type="common">Maitake</name>
    <name type="synonym">Polyporus frondosus</name>
    <dbReference type="NCBI Taxonomy" id="5627"/>
    <lineage>
        <taxon>Eukaryota</taxon>
        <taxon>Fungi</taxon>
        <taxon>Dikarya</taxon>
        <taxon>Basidiomycota</taxon>
        <taxon>Agaricomycotina</taxon>
        <taxon>Agaricomycetes</taxon>
        <taxon>Polyporales</taxon>
        <taxon>Grifolaceae</taxon>
        <taxon>Grifola</taxon>
    </lineage>
</organism>
<dbReference type="Proteomes" id="UP000092993">
    <property type="component" value="Unassembled WGS sequence"/>
</dbReference>
<name>A0A1C7LS30_GRIFR</name>
<evidence type="ECO:0000313" key="2">
    <source>
        <dbReference type="Proteomes" id="UP000092993"/>
    </source>
</evidence>
<dbReference type="AlphaFoldDB" id="A0A1C7LS30"/>
<sequence length="67" mass="7696">MFRAVPSAFSWNQVFMHLTWPGDDAGNEPIVVKLVSKGRTRSIYCKKGGLMFATVPDWKVVVFRQYM</sequence>
<evidence type="ECO:0000313" key="1">
    <source>
        <dbReference type="EMBL" id="OBZ67512.1"/>
    </source>
</evidence>
<dbReference type="EMBL" id="LUGG01000024">
    <property type="protein sequence ID" value="OBZ67512.1"/>
    <property type="molecule type" value="Genomic_DNA"/>
</dbReference>
<gene>
    <name evidence="1" type="ORF">A0H81_12693</name>
</gene>
<protein>
    <submittedName>
        <fullName evidence="1">Uncharacterized protein</fullName>
    </submittedName>
</protein>
<reference evidence="1 2" key="1">
    <citation type="submission" date="2016-03" db="EMBL/GenBank/DDBJ databases">
        <title>Whole genome sequencing of Grifola frondosa 9006-11.</title>
        <authorList>
            <person name="Min B."/>
            <person name="Park H."/>
            <person name="Kim J.-G."/>
            <person name="Cho H."/>
            <person name="Oh Y.-L."/>
            <person name="Kong W.-S."/>
            <person name="Choi I.-G."/>
        </authorList>
    </citation>
    <scope>NUCLEOTIDE SEQUENCE [LARGE SCALE GENOMIC DNA]</scope>
    <source>
        <strain evidence="1 2">9006-11</strain>
    </source>
</reference>
<comment type="caution">
    <text evidence="1">The sequence shown here is derived from an EMBL/GenBank/DDBJ whole genome shotgun (WGS) entry which is preliminary data.</text>
</comment>
<keyword evidence="2" id="KW-1185">Reference proteome</keyword>